<dbReference type="OrthoDB" id="7870971at2"/>
<accession>A0A212A9T5</accession>
<evidence type="ECO:0000313" key="2">
    <source>
        <dbReference type="Proteomes" id="UP000196878"/>
    </source>
</evidence>
<evidence type="ECO:0000313" key="1">
    <source>
        <dbReference type="EMBL" id="OWJ76881.1"/>
    </source>
</evidence>
<dbReference type="Proteomes" id="UP000196878">
    <property type="component" value="Unassembled WGS sequence"/>
</dbReference>
<dbReference type="RefSeq" id="WP_088215954.1">
    <property type="nucleotide sequence ID" value="NZ_NIPW01000025.1"/>
</dbReference>
<protein>
    <recommendedName>
        <fullName evidence="3">Flagellar biosynthesis protein</fullName>
    </recommendedName>
</protein>
<reference evidence="1 2" key="1">
    <citation type="submission" date="2016-12" db="EMBL/GenBank/DDBJ databases">
        <title>Comparison of Traditional DNA-DNA Hybridization with In Silico Genomic Analysis.</title>
        <authorList>
            <person name="Nicholson A.C."/>
            <person name="Humrighouse B.W."/>
            <person name="Graziano J."/>
            <person name="Lasker B."/>
            <person name="Whitney A.M."/>
            <person name="Mcquiston J.R."/>
        </authorList>
    </citation>
    <scope>NUCLEOTIDE SEQUENCE [LARGE SCALE GENOMIC DNA]</scope>
    <source>
        <strain evidence="1 2">H2240</strain>
    </source>
</reference>
<dbReference type="EMBL" id="NIPW01000025">
    <property type="protein sequence ID" value="OWJ76881.1"/>
    <property type="molecule type" value="Genomic_DNA"/>
</dbReference>
<keyword evidence="2" id="KW-1185">Reference proteome</keyword>
<proteinExistence type="predicted"/>
<comment type="caution">
    <text evidence="1">The sequence shown here is derived from an EMBL/GenBank/DDBJ whole genome shotgun (WGS) entry which is preliminary data.</text>
</comment>
<sequence>MKPLALTLENFATYPQLAEEDASKARALAYDEGFAAGWEEAVAAEVSERARLRTDMDARLQDLSLTWQEARDHALNALSPVLDALVAKVLPAVARSVLADLILEHFTPIARQATRKPVALAVCPEDVAALQERLLDHDDLPFQIVADDTLLPGQCVLRSAAETLFDLDGLTRRLTEEIRNHYPQRPELRAHG</sequence>
<gene>
    <name evidence="1" type="ORF">CDV49_13530</name>
</gene>
<evidence type="ECO:0008006" key="3">
    <source>
        <dbReference type="Google" id="ProtNLM"/>
    </source>
</evidence>
<name>A0A212A9T5_9RHOB</name>
<dbReference type="AlphaFoldDB" id="A0A212A9T5"/>
<organism evidence="1 2">
    <name type="scientific">Haematobacter genomosp. 1</name>
    <dbReference type="NCBI Taxonomy" id="366618"/>
    <lineage>
        <taxon>Bacteria</taxon>
        <taxon>Pseudomonadati</taxon>
        <taxon>Pseudomonadota</taxon>
        <taxon>Alphaproteobacteria</taxon>
        <taxon>Rhodobacterales</taxon>
        <taxon>Paracoccaceae</taxon>
        <taxon>Haematobacter</taxon>
    </lineage>
</organism>